<gene>
    <name evidence="2" type="ORF">SteCoe_31724</name>
</gene>
<keyword evidence="3" id="KW-1185">Reference proteome</keyword>
<sequence length="155" mass="17616">MEEYKVGIKLKEKLRQVSNKGKLNLDTNPLSGDINLPEIKSQSPGNKVAFSLRLNELNEEKDKSLQKEIQLKLGNSYRSPMEKLPQINLTPRPNHNQQFSSIKMTTKSASPIHKRHQGQDLSPNDIRLPPILSTSKNTRSALRNLMKLHQNTNAK</sequence>
<organism evidence="2 3">
    <name type="scientific">Stentor coeruleus</name>
    <dbReference type="NCBI Taxonomy" id="5963"/>
    <lineage>
        <taxon>Eukaryota</taxon>
        <taxon>Sar</taxon>
        <taxon>Alveolata</taxon>
        <taxon>Ciliophora</taxon>
        <taxon>Postciliodesmatophora</taxon>
        <taxon>Heterotrichea</taxon>
        <taxon>Heterotrichida</taxon>
        <taxon>Stentoridae</taxon>
        <taxon>Stentor</taxon>
    </lineage>
</organism>
<accession>A0A1R2B0K2</accession>
<dbReference type="AlphaFoldDB" id="A0A1R2B0K2"/>
<dbReference type="EMBL" id="MPUH01001099">
    <property type="protein sequence ID" value="OMJ70323.1"/>
    <property type="molecule type" value="Genomic_DNA"/>
</dbReference>
<name>A0A1R2B0K2_9CILI</name>
<dbReference type="Proteomes" id="UP000187209">
    <property type="component" value="Unassembled WGS sequence"/>
</dbReference>
<feature type="compositionally biased region" description="Polar residues" evidence="1">
    <location>
        <begin position="87"/>
        <end position="109"/>
    </location>
</feature>
<reference evidence="2 3" key="1">
    <citation type="submission" date="2016-11" db="EMBL/GenBank/DDBJ databases">
        <title>The macronuclear genome of Stentor coeruleus: a giant cell with tiny introns.</title>
        <authorList>
            <person name="Slabodnick M."/>
            <person name="Ruby J.G."/>
            <person name="Reiff S.B."/>
            <person name="Swart E.C."/>
            <person name="Gosai S."/>
            <person name="Prabakaran S."/>
            <person name="Witkowska E."/>
            <person name="Larue G.E."/>
            <person name="Fisher S."/>
            <person name="Freeman R.M."/>
            <person name="Gunawardena J."/>
            <person name="Chu W."/>
            <person name="Stover N.A."/>
            <person name="Gregory B.D."/>
            <person name="Nowacki M."/>
            <person name="Derisi J."/>
            <person name="Roy S.W."/>
            <person name="Marshall W.F."/>
            <person name="Sood P."/>
        </authorList>
    </citation>
    <scope>NUCLEOTIDE SEQUENCE [LARGE SCALE GENOMIC DNA]</scope>
    <source>
        <strain evidence="2">WM001</strain>
    </source>
</reference>
<evidence type="ECO:0000313" key="2">
    <source>
        <dbReference type="EMBL" id="OMJ70323.1"/>
    </source>
</evidence>
<feature type="region of interest" description="Disordered" evidence="1">
    <location>
        <begin position="74"/>
        <end position="132"/>
    </location>
</feature>
<evidence type="ECO:0000313" key="3">
    <source>
        <dbReference type="Proteomes" id="UP000187209"/>
    </source>
</evidence>
<comment type="caution">
    <text evidence="2">The sequence shown here is derived from an EMBL/GenBank/DDBJ whole genome shotgun (WGS) entry which is preliminary data.</text>
</comment>
<evidence type="ECO:0000256" key="1">
    <source>
        <dbReference type="SAM" id="MobiDB-lite"/>
    </source>
</evidence>
<proteinExistence type="predicted"/>
<protein>
    <submittedName>
        <fullName evidence="2">Uncharacterized protein</fullName>
    </submittedName>
</protein>